<keyword evidence="14" id="KW-1185">Reference proteome</keyword>
<comment type="subunit">
    <text evidence="10">Homodimer. Interacts with FtsZ.</text>
</comment>
<dbReference type="GO" id="GO:0005829">
    <property type="term" value="C:cytosol"/>
    <property type="evidence" value="ECO:0007669"/>
    <property type="project" value="TreeGrafter"/>
</dbReference>
<protein>
    <recommendedName>
        <fullName evidence="3">Cell division protein ZapA</fullName>
    </recommendedName>
    <alternativeName>
        <fullName evidence="11">Z ring-associated protein ZapA</fullName>
    </alternativeName>
</protein>
<dbReference type="Pfam" id="PF05164">
    <property type="entry name" value="ZapA"/>
    <property type="match status" value="1"/>
</dbReference>
<evidence type="ECO:0000256" key="6">
    <source>
        <dbReference type="ARBA" id="ARBA00023054"/>
    </source>
</evidence>
<dbReference type="GO" id="GO:0000921">
    <property type="term" value="P:septin ring assembly"/>
    <property type="evidence" value="ECO:0007669"/>
    <property type="project" value="TreeGrafter"/>
</dbReference>
<dbReference type="AlphaFoldDB" id="A0A1R4HIN6"/>
<evidence type="ECO:0000256" key="9">
    <source>
        <dbReference type="ARBA" id="ARBA00024910"/>
    </source>
</evidence>
<reference evidence="14" key="1">
    <citation type="submission" date="2017-02" db="EMBL/GenBank/DDBJ databases">
        <authorList>
            <person name="Daims H."/>
        </authorList>
    </citation>
    <scope>NUCLEOTIDE SEQUENCE [LARGE SCALE GENOMIC DNA]</scope>
</reference>
<keyword evidence="7" id="KW-0717">Septation</keyword>
<dbReference type="EMBL" id="FUKJ01000443">
    <property type="protein sequence ID" value="SJM95871.1"/>
    <property type="molecule type" value="Genomic_DNA"/>
</dbReference>
<evidence type="ECO:0000256" key="10">
    <source>
        <dbReference type="ARBA" id="ARBA00026068"/>
    </source>
</evidence>
<evidence type="ECO:0000256" key="12">
    <source>
        <dbReference type="SAM" id="Coils"/>
    </source>
</evidence>
<dbReference type="SUPFAM" id="SSF102829">
    <property type="entry name" value="Cell division protein ZapA-like"/>
    <property type="match status" value="1"/>
</dbReference>
<proteinExistence type="inferred from homology"/>
<feature type="coiled-coil region" evidence="12">
    <location>
        <begin position="60"/>
        <end position="98"/>
    </location>
</feature>
<dbReference type="PANTHER" id="PTHR34981">
    <property type="entry name" value="CELL DIVISION PROTEIN ZAPA"/>
    <property type="match status" value="1"/>
</dbReference>
<dbReference type="GO" id="GO:0000917">
    <property type="term" value="P:division septum assembly"/>
    <property type="evidence" value="ECO:0007669"/>
    <property type="project" value="UniProtKB-KW"/>
</dbReference>
<keyword evidence="6 12" id="KW-0175">Coiled coil</keyword>
<keyword evidence="5" id="KW-0132">Cell division</keyword>
<dbReference type="Gene3D" id="3.30.160.880">
    <property type="entry name" value="Cell division protein ZapA protomer, N-terminal domain"/>
    <property type="match status" value="1"/>
</dbReference>
<comment type="similarity">
    <text evidence="2">Belongs to the ZapA family. Type 1 subfamily.</text>
</comment>
<dbReference type="InterPro" id="IPR042233">
    <property type="entry name" value="Cell_div_ZapA_N"/>
</dbReference>
<evidence type="ECO:0000256" key="8">
    <source>
        <dbReference type="ARBA" id="ARBA00023306"/>
    </source>
</evidence>
<dbReference type="GO" id="GO:0043093">
    <property type="term" value="P:FtsZ-dependent cytokinesis"/>
    <property type="evidence" value="ECO:0007669"/>
    <property type="project" value="TreeGrafter"/>
</dbReference>
<keyword evidence="8" id="KW-0131">Cell cycle</keyword>
<dbReference type="GO" id="GO:0032153">
    <property type="term" value="C:cell division site"/>
    <property type="evidence" value="ECO:0007669"/>
    <property type="project" value="TreeGrafter"/>
</dbReference>
<evidence type="ECO:0000313" key="13">
    <source>
        <dbReference type="EMBL" id="SJM95871.1"/>
    </source>
</evidence>
<organism evidence="13 14">
    <name type="scientific">Crenothrix polyspora</name>
    <dbReference type="NCBI Taxonomy" id="360316"/>
    <lineage>
        <taxon>Bacteria</taxon>
        <taxon>Pseudomonadati</taxon>
        <taxon>Pseudomonadota</taxon>
        <taxon>Gammaproteobacteria</taxon>
        <taxon>Methylococcales</taxon>
        <taxon>Crenotrichaceae</taxon>
        <taxon>Crenothrix</taxon>
    </lineage>
</organism>
<sequence>MNQKFQPISLTIMGKEYKIACDPEERDTLVRSAQQLDEKMRKMRDSGKISGPDRIAVMAALNLSHELETVKNQNALLNQQLSECLDHMRNKIENVLENQQTE</sequence>
<evidence type="ECO:0000256" key="7">
    <source>
        <dbReference type="ARBA" id="ARBA00023210"/>
    </source>
</evidence>
<dbReference type="InterPro" id="IPR007838">
    <property type="entry name" value="Cell_div_ZapA-like"/>
</dbReference>
<name>A0A1R4HIN6_9GAMM</name>
<comment type="function">
    <text evidence="9">Activator of cell division through the inhibition of FtsZ GTPase activity, therefore promoting FtsZ assembly into bundles of protofilaments necessary for the formation of the division Z ring. It is recruited early at mid-cell but it is not essential for cell division.</text>
</comment>
<dbReference type="Proteomes" id="UP000195442">
    <property type="component" value="Unassembled WGS sequence"/>
</dbReference>
<evidence type="ECO:0000256" key="4">
    <source>
        <dbReference type="ARBA" id="ARBA00022490"/>
    </source>
</evidence>
<evidence type="ECO:0000256" key="2">
    <source>
        <dbReference type="ARBA" id="ARBA00010074"/>
    </source>
</evidence>
<evidence type="ECO:0000256" key="3">
    <source>
        <dbReference type="ARBA" id="ARBA00015195"/>
    </source>
</evidence>
<dbReference type="PANTHER" id="PTHR34981:SF1">
    <property type="entry name" value="CELL DIVISION PROTEIN ZAPA"/>
    <property type="match status" value="1"/>
</dbReference>
<dbReference type="InterPro" id="IPR036192">
    <property type="entry name" value="Cell_div_ZapA-like_sf"/>
</dbReference>
<dbReference type="OrthoDB" id="5772359at2"/>
<dbReference type="Gene3D" id="1.20.5.50">
    <property type="match status" value="1"/>
</dbReference>
<evidence type="ECO:0000256" key="1">
    <source>
        <dbReference type="ARBA" id="ARBA00004496"/>
    </source>
</evidence>
<dbReference type="RefSeq" id="WP_087148424.1">
    <property type="nucleotide sequence ID" value="NZ_FUKJ01000443.1"/>
</dbReference>
<comment type="subcellular location">
    <subcellularLocation>
        <location evidence="1">Cytoplasm</location>
    </subcellularLocation>
</comment>
<evidence type="ECO:0000256" key="5">
    <source>
        <dbReference type="ARBA" id="ARBA00022618"/>
    </source>
</evidence>
<accession>A0A1R4HIN6</accession>
<dbReference type="GO" id="GO:0030428">
    <property type="term" value="C:cell septum"/>
    <property type="evidence" value="ECO:0007669"/>
    <property type="project" value="TreeGrafter"/>
</dbReference>
<evidence type="ECO:0000256" key="11">
    <source>
        <dbReference type="ARBA" id="ARBA00033158"/>
    </source>
</evidence>
<evidence type="ECO:0000313" key="14">
    <source>
        <dbReference type="Proteomes" id="UP000195442"/>
    </source>
</evidence>
<keyword evidence="4" id="KW-0963">Cytoplasm</keyword>
<gene>
    <name evidence="13" type="ORF">CRENPOLYSF2_770011</name>
</gene>